<dbReference type="Pfam" id="PF00666">
    <property type="entry name" value="Cathelicidins"/>
    <property type="match status" value="1"/>
</dbReference>
<sequence>MRTTPGTCNKYRTFETQQSDQSNTDRNMCRSLLILLLIAGVLLISTEGQQDYHTLTGIYKDAVDKAIQHCNEKSSKHVNFLGFLPDSEKSDPFYIELHLKVTTCTKTEKTTHRDDCPFMDRRPKINCAVCNKGIESGLDIHCAAQLQVNQFMEERRKVCPIYVLGGGSVNSLKKLEKPPAECLGCF</sequence>
<accession>A0A9Q1HVY7</accession>
<evidence type="ECO:0000256" key="1">
    <source>
        <dbReference type="SAM" id="Phobius"/>
    </source>
</evidence>
<evidence type="ECO:0008006" key="4">
    <source>
        <dbReference type="Google" id="ProtNLM"/>
    </source>
</evidence>
<comment type="caution">
    <text evidence="2">The sequence shown here is derived from an EMBL/GenBank/DDBJ whole genome shotgun (WGS) entry which is preliminary data.</text>
</comment>
<dbReference type="InterPro" id="IPR046350">
    <property type="entry name" value="Cystatin_sf"/>
</dbReference>
<keyword evidence="1" id="KW-1133">Transmembrane helix</keyword>
<dbReference type="Proteomes" id="UP001152803">
    <property type="component" value="Unassembled WGS sequence"/>
</dbReference>
<dbReference type="EMBL" id="JAFJMO010000009">
    <property type="protein sequence ID" value="KAJ8268448.1"/>
    <property type="molecule type" value="Genomic_DNA"/>
</dbReference>
<organism evidence="2 3">
    <name type="scientific">Conger conger</name>
    <name type="common">Conger eel</name>
    <name type="synonym">Muraena conger</name>
    <dbReference type="NCBI Taxonomy" id="82655"/>
    <lineage>
        <taxon>Eukaryota</taxon>
        <taxon>Metazoa</taxon>
        <taxon>Chordata</taxon>
        <taxon>Craniata</taxon>
        <taxon>Vertebrata</taxon>
        <taxon>Euteleostomi</taxon>
        <taxon>Actinopterygii</taxon>
        <taxon>Neopterygii</taxon>
        <taxon>Teleostei</taxon>
        <taxon>Anguilliformes</taxon>
        <taxon>Congridae</taxon>
        <taxon>Conger</taxon>
    </lineage>
</organism>
<evidence type="ECO:0000313" key="2">
    <source>
        <dbReference type="EMBL" id="KAJ8268448.1"/>
    </source>
</evidence>
<name>A0A9Q1HVY7_CONCO</name>
<keyword evidence="3" id="KW-1185">Reference proteome</keyword>
<evidence type="ECO:0000313" key="3">
    <source>
        <dbReference type="Proteomes" id="UP001152803"/>
    </source>
</evidence>
<dbReference type="AlphaFoldDB" id="A0A9Q1HVY7"/>
<feature type="transmembrane region" description="Helical" evidence="1">
    <location>
        <begin position="28"/>
        <end position="46"/>
    </location>
</feature>
<dbReference type="SUPFAM" id="SSF54403">
    <property type="entry name" value="Cystatin/monellin"/>
    <property type="match status" value="1"/>
</dbReference>
<reference evidence="2" key="1">
    <citation type="journal article" date="2023" name="Science">
        <title>Genome structures resolve the early diversification of teleost fishes.</title>
        <authorList>
            <person name="Parey E."/>
            <person name="Louis A."/>
            <person name="Montfort J."/>
            <person name="Bouchez O."/>
            <person name="Roques C."/>
            <person name="Iampietro C."/>
            <person name="Lluch J."/>
            <person name="Castinel A."/>
            <person name="Donnadieu C."/>
            <person name="Desvignes T."/>
            <person name="Floi Bucao C."/>
            <person name="Jouanno E."/>
            <person name="Wen M."/>
            <person name="Mejri S."/>
            <person name="Dirks R."/>
            <person name="Jansen H."/>
            <person name="Henkel C."/>
            <person name="Chen W.J."/>
            <person name="Zahm M."/>
            <person name="Cabau C."/>
            <person name="Klopp C."/>
            <person name="Thompson A.W."/>
            <person name="Robinson-Rechavi M."/>
            <person name="Braasch I."/>
            <person name="Lecointre G."/>
            <person name="Bobe J."/>
            <person name="Postlethwait J.H."/>
            <person name="Berthelot C."/>
            <person name="Roest Crollius H."/>
            <person name="Guiguen Y."/>
        </authorList>
    </citation>
    <scope>NUCLEOTIDE SEQUENCE</scope>
    <source>
        <strain evidence="2">Concon-B</strain>
    </source>
</reference>
<keyword evidence="1" id="KW-0812">Transmembrane</keyword>
<proteinExistence type="predicted"/>
<keyword evidence="1" id="KW-0472">Membrane</keyword>
<gene>
    <name evidence="2" type="ORF">COCON_G00136200</name>
</gene>
<protein>
    <recommendedName>
        <fullName evidence="4">Chemerin</fullName>
    </recommendedName>
</protein>
<dbReference type="OrthoDB" id="8937512at2759"/>